<feature type="compositionally biased region" description="Polar residues" evidence="1">
    <location>
        <begin position="1"/>
        <end position="10"/>
    </location>
</feature>
<protein>
    <submittedName>
        <fullName evidence="2">Uncharacterized protein</fullName>
    </submittedName>
</protein>
<reference evidence="2 3" key="1">
    <citation type="submission" date="2023-09" db="EMBL/GenBank/DDBJ databases">
        <authorList>
            <person name="Rey-Velasco X."/>
        </authorList>
    </citation>
    <scope>NUCLEOTIDE SEQUENCE [LARGE SCALE GENOMIC DNA]</scope>
    <source>
        <strain evidence="2 3">F394</strain>
    </source>
</reference>
<comment type="caution">
    <text evidence="2">The sequence shown here is derived from an EMBL/GenBank/DDBJ whole genome shotgun (WGS) entry which is preliminary data.</text>
</comment>
<accession>A0ABU3BLP9</accession>
<feature type="region of interest" description="Disordered" evidence="1">
    <location>
        <begin position="1"/>
        <end position="21"/>
    </location>
</feature>
<proteinExistence type="predicted"/>
<feature type="region of interest" description="Disordered" evidence="1">
    <location>
        <begin position="34"/>
        <end position="68"/>
    </location>
</feature>
<evidence type="ECO:0000256" key="1">
    <source>
        <dbReference type="SAM" id="MobiDB-lite"/>
    </source>
</evidence>
<gene>
    <name evidence="2" type="ORF">RM540_00280</name>
</gene>
<evidence type="ECO:0000313" key="2">
    <source>
        <dbReference type="EMBL" id="MDT0630170.1"/>
    </source>
</evidence>
<keyword evidence="3" id="KW-1185">Reference proteome</keyword>
<sequence length="68" mass="7064">MTSRTPSETTPAAAPRAYESPSLIDLGLIHDRTATNCDIHPGGPGGPGSDSGVVANPDFDDRFPQKPC</sequence>
<name>A0ABU3BLP9_9BACT</name>
<dbReference type="Proteomes" id="UP001267426">
    <property type="component" value="Unassembled WGS sequence"/>
</dbReference>
<organism evidence="2 3">
    <name type="scientific">Rubrivirga litoralis</name>
    <dbReference type="NCBI Taxonomy" id="3075598"/>
    <lineage>
        <taxon>Bacteria</taxon>
        <taxon>Pseudomonadati</taxon>
        <taxon>Rhodothermota</taxon>
        <taxon>Rhodothermia</taxon>
        <taxon>Rhodothermales</taxon>
        <taxon>Rubricoccaceae</taxon>
        <taxon>Rubrivirga</taxon>
    </lineage>
</organism>
<evidence type="ECO:0000313" key="3">
    <source>
        <dbReference type="Proteomes" id="UP001267426"/>
    </source>
</evidence>
<dbReference type="EMBL" id="JAVRHT010000001">
    <property type="protein sequence ID" value="MDT0630170.1"/>
    <property type="molecule type" value="Genomic_DNA"/>
</dbReference>
<feature type="compositionally biased region" description="Basic and acidic residues" evidence="1">
    <location>
        <begin position="59"/>
        <end position="68"/>
    </location>
</feature>
<dbReference type="RefSeq" id="WP_311661116.1">
    <property type="nucleotide sequence ID" value="NZ_JAVRHT010000001.1"/>
</dbReference>